<dbReference type="Proteomes" id="UP000821845">
    <property type="component" value="Chromosome 9"/>
</dbReference>
<evidence type="ECO:0000313" key="2">
    <source>
        <dbReference type="Proteomes" id="UP000821845"/>
    </source>
</evidence>
<sequence>MEVLEGRFADHFIPCTASARETCQIVPKLVTWNKLLLGSTFEIKEKLDTSNQLCITNSTFVSPAVENADGQQAPPYSALLGRLLTTHRCIGSVSLKVSLAQTTSLAVLRTACQHRWIKAVSITGVPRSAASSVFAVLPRLTNIEHLSFATMQLYPDAFIPPLCALLQASSSLKSLHISGRFTGNEMVEVLFAELLRKPTLHELHFEDLSYSDYDSTYPRALKEYLSSTTELKVLSVSVSNRSTQRAVLEGVLENTSIQKFSLNLFIGNEESTTLVSRIINENRAIRTLSILSPDQEQPGLYSVYNCWVNPLIANDTLEEVELALSILHPTMWFEFLRALPHKENLKIVRVASISRYSRLREFCAVLKHTGSDEKVCLSYPHFLQDAQLLRCKAIRCARIPRGFEGRTLVVLIQLQSCQHLRSLSISIRSHHMALLMALAEFMRSATALQILELSVESAAQHQVDDPNPWWNFILEALAMSTCLRQLLVRMSGMRPRDAEDLAELLKRNEYVSRFQLSTKQKECATAFFRCLSEGIEENYTLRTMAYSNRLDADTLIHWLAVKETTWRNCGLLARAARIKEAAPSDRYVTRALDRVVLYPALLDDVAWCANLDRGELSALVRDRLRSTQSLDGFMRVAGVVKDQVICHPAADGRLQVNDLNEDCWRHVRQYLMADDIEDGA</sequence>
<name>A0ACB7RJ09_HYAAI</name>
<reference evidence="1" key="1">
    <citation type="submission" date="2020-05" db="EMBL/GenBank/DDBJ databases">
        <title>Large-scale comparative analyses of tick genomes elucidate their genetic diversity and vector capacities.</title>
        <authorList>
            <person name="Jia N."/>
            <person name="Wang J."/>
            <person name="Shi W."/>
            <person name="Du L."/>
            <person name="Sun Y."/>
            <person name="Zhan W."/>
            <person name="Jiang J."/>
            <person name="Wang Q."/>
            <person name="Zhang B."/>
            <person name="Ji P."/>
            <person name="Sakyi L.B."/>
            <person name="Cui X."/>
            <person name="Yuan T."/>
            <person name="Jiang B."/>
            <person name="Yang W."/>
            <person name="Lam T.T.-Y."/>
            <person name="Chang Q."/>
            <person name="Ding S."/>
            <person name="Wang X."/>
            <person name="Zhu J."/>
            <person name="Ruan X."/>
            <person name="Zhao L."/>
            <person name="Wei J."/>
            <person name="Que T."/>
            <person name="Du C."/>
            <person name="Cheng J."/>
            <person name="Dai P."/>
            <person name="Han X."/>
            <person name="Huang E."/>
            <person name="Gao Y."/>
            <person name="Liu J."/>
            <person name="Shao H."/>
            <person name="Ye R."/>
            <person name="Li L."/>
            <person name="Wei W."/>
            <person name="Wang X."/>
            <person name="Wang C."/>
            <person name="Yang T."/>
            <person name="Huo Q."/>
            <person name="Li W."/>
            <person name="Guo W."/>
            <person name="Chen H."/>
            <person name="Zhou L."/>
            <person name="Ni X."/>
            <person name="Tian J."/>
            <person name="Zhou Y."/>
            <person name="Sheng Y."/>
            <person name="Liu T."/>
            <person name="Pan Y."/>
            <person name="Xia L."/>
            <person name="Li J."/>
            <person name="Zhao F."/>
            <person name="Cao W."/>
        </authorList>
    </citation>
    <scope>NUCLEOTIDE SEQUENCE</scope>
    <source>
        <strain evidence="1">Hyas-2018</strain>
    </source>
</reference>
<protein>
    <submittedName>
        <fullName evidence="1">Uncharacterized protein</fullName>
    </submittedName>
</protein>
<organism evidence="1 2">
    <name type="scientific">Hyalomma asiaticum</name>
    <name type="common">Tick</name>
    <dbReference type="NCBI Taxonomy" id="266040"/>
    <lineage>
        <taxon>Eukaryota</taxon>
        <taxon>Metazoa</taxon>
        <taxon>Ecdysozoa</taxon>
        <taxon>Arthropoda</taxon>
        <taxon>Chelicerata</taxon>
        <taxon>Arachnida</taxon>
        <taxon>Acari</taxon>
        <taxon>Parasitiformes</taxon>
        <taxon>Ixodida</taxon>
        <taxon>Ixodoidea</taxon>
        <taxon>Ixodidae</taxon>
        <taxon>Hyalomminae</taxon>
        <taxon>Hyalomma</taxon>
    </lineage>
</organism>
<accession>A0ACB7RJ09</accession>
<comment type="caution">
    <text evidence="1">The sequence shown here is derived from an EMBL/GenBank/DDBJ whole genome shotgun (WGS) entry which is preliminary data.</text>
</comment>
<proteinExistence type="predicted"/>
<keyword evidence="2" id="KW-1185">Reference proteome</keyword>
<evidence type="ECO:0000313" key="1">
    <source>
        <dbReference type="EMBL" id="KAH6922100.1"/>
    </source>
</evidence>
<gene>
    <name evidence="1" type="ORF">HPB50_009512</name>
</gene>
<dbReference type="EMBL" id="CM023489">
    <property type="protein sequence ID" value="KAH6922100.1"/>
    <property type="molecule type" value="Genomic_DNA"/>
</dbReference>